<keyword evidence="3" id="KW-1185">Reference proteome</keyword>
<feature type="domain" description="EF-hand" evidence="1">
    <location>
        <begin position="175"/>
        <end position="210"/>
    </location>
</feature>
<name>A0A1R2AQA9_9CILI</name>
<protein>
    <recommendedName>
        <fullName evidence="1">EF-hand domain-containing protein</fullName>
    </recommendedName>
</protein>
<dbReference type="InterPro" id="IPR011992">
    <property type="entry name" value="EF-hand-dom_pair"/>
</dbReference>
<dbReference type="Proteomes" id="UP000187209">
    <property type="component" value="Unassembled WGS sequence"/>
</dbReference>
<evidence type="ECO:0000259" key="1">
    <source>
        <dbReference type="PROSITE" id="PS50222"/>
    </source>
</evidence>
<evidence type="ECO:0000313" key="3">
    <source>
        <dbReference type="Proteomes" id="UP000187209"/>
    </source>
</evidence>
<dbReference type="GO" id="GO:0005509">
    <property type="term" value="F:calcium ion binding"/>
    <property type="evidence" value="ECO:0007669"/>
    <property type="project" value="InterPro"/>
</dbReference>
<dbReference type="PROSITE" id="PS50222">
    <property type="entry name" value="EF_HAND_2"/>
    <property type="match status" value="1"/>
</dbReference>
<dbReference type="EMBL" id="MPUH01001655">
    <property type="protein sequence ID" value="OMJ66697.1"/>
    <property type="molecule type" value="Genomic_DNA"/>
</dbReference>
<gene>
    <name evidence="2" type="ORF">SteCoe_36377</name>
</gene>
<evidence type="ECO:0000313" key="2">
    <source>
        <dbReference type="EMBL" id="OMJ66697.1"/>
    </source>
</evidence>
<dbReference type="SUPFAM" id="SSF47473">
    <property type="entry name" value="EF-hand"/>
    <property type="match status" value="1"/>
</dbReference>
<dbReference type="OrthoDB" id="324351at2759"/>
<reference evidence="2 3" key="1">
    <citation type="submission" date="2016-11" db="EMBL/GenBank/DDBJ databases">
        <title>The macronuclear genome of Stentor coeruleus: a giant cell with tiny introns.</title>
        <authorList>
            <person name="Slabodnick M."/>
            <person name="Ruby J.G."/>
            <person name="Reiff S.B."/>
            <person name="Swart E.C."/>
            <person name="Gosai S."/>
            <person name="Prabakaran S."/>
            <person name="Witkowska E."/>
            <person name="Larue G.E."/>
            <person name="Fisher S."/>
            <person name="Freeman R.M."/>
            <person name="Gunawardena J."/>
            <person name="Chu W."/>
            <person name="Stover N.A."/>
            <person name="Gregory B.D."/>
            <person name="Nowacki M."/>
            <person name="Derisi J."/>
            <person name="Roy S.W."/>
            <person name="Marshall W.F."/>
            <person name="Sood P."/>
        </authorList>
    </citation>
    <scope>NUCLEOTIDE SEQUENCE [LARGE SCALE GENOMIC DNA]</scope>
    <source>
        <strain evidence="2">WM001</strain>
    </source>
</reference>
<comment type="caution">
    <text evidence="2">The sequence shown here is derived from an EMBL/GenBank/DDBJ whole genome shotgun (WGS) entry which is preliminary data.</text>
</comment>
<dbReference type="InterPro" id="IPR002048">
    <property type="entry name" value="EF_hand_dom"/>
</dbReference>
<sequence length="354" mass="41033">MINYNSIIDSFSARPHYPFLSYSAMKRPAKSKLRHHFLHDSIQNLKPDEIIPPLVPIKKPLNISPRRVTNINLRLPNLEVRPGRNSSISPISENTKFHSLSMEIPHATIIPPKLRIKQSHDLTPTTFIKAPKIWKNSSSLHLTISSKTKSNLLQNSGSSVNSKNLYENLTCFIRFIESKYKKTYEEIDIAQKGYVTVDDFINLLMFINLVNLKSGENFDIVRTKAEELFAIFYKVSSSNRVTRKDFYAVCSLYEFGRTEPGSLNVLDERVMDMLKEKAVEAEEVFLCYAKNGRIKIKDLHNILFYLNFNDVHVIEGMLYMEVIDFSCFLRFLPLFSWIHYNVAKNLENNPQLFN</sequence>
<organism evidence="2 3">
    <name type="scientific">Stentor coeruleus</name>
    <dbReference type="NCBI Taxonomy" id="5963"/>
    <lineage>
        <taxon>Eukaryota</taxon>
        <taxon>Sar</taxon>
        <taxon>Alveolata</taxon>
        <taxon>Ciliophora</taxon>
        <taxon>Postciliodesmatophora</taxon>
        <taxon>Heterotrichea</taxon>
        <taxon>Heterotrichida</taxon>
        <taxon>Stentoridae</taxon>
        <taxon>Stentor</taxon>
    </lineage>
</organism>
<accession>A0A1R2AQA9</accession>
<dbReference type="AlphaFoldDB" id="A0A1R2AQA9"/>
<proteinExistence type="predicted"/>